<evidence type="ECO:0000259" key="3">
    <source>
        <dbReference type="PROSITE" id="PS50994"/>
    </source>
</evidence>
<evidence type="ECO:0000256" key="2">
    <source>
        <dbReference type="SAM" id="Coils"/>
    </source>
</evidence>
<dbReference type="RefSeq" id="WP_114248436.1">
    <property type="nucleotide sequence ID" value="NZ_CP027306.1"/>
</dbReference>
<dbReference type="InterPro" id="IPR009057">
    <property type="entry name" value="Homeodomain-like_sf"/>
</dbReference>
<dbReference type="InterPro" id="IPR048020">
    <property type="entry name" value="Transpos_IS3"/>
</dbReference>
<evidence type="ECO:0000256" key="1">
    <source>
        <dbReference type="ARBA" id="ARBA00002286"/>
    </source>
</evidence>
<dbReference type="GO" id="GO:0015074">
    <property type="term" value="P:DNA integration"/>
    <property type="evidence" value="ECO:0007669"/>
    <property type="project" value="InterPro"/>
</dbReference>
<dbReference type="InterPro" id="IPR012337">
    <property type="entry name" value="RNaseH-like_sf"/>
</dbReference>
<feature type="coiled-coil region" evidence="2">
    <location>
        <begin position="66"/>
        <end position="93"/>
    </location>
</feature>
<dbReference type="GO" id="GO:0006313">
    <property type="term" value="P:DNA transposition"/>
    <property type="evidence" value="ECO:0007669"/>
    <property type="project" value="InterPro"/>
</dbReference>
<dbReference type="SUPFAM" id="SSF53098">
    <property type="entry name" value="Ribonuclease H-like"/>
    <property type="match status" value="1"/>
</dbReference>
<dbReference type="NCBIfam" id="NF033516">
    <property type="entry name" value="transpos_IS3"/>
    <property type="match status" value="1"/>
</dbReference>
<dbReference type="GO" id="GO:0003677">
    <property type="term" value="F:DNA binding"/>
    <property type="evidence" value="ECO:0007669"/>
    <property type="project" value="InterPro"/>
</dbReference>
<organism evidence="4 5">
    <name type="scientific">Streptomyces atratus</name>
    <dbReference type="NCBI Taxonomy" id="1893"/>
    <lineage>
        <taxon>Bacteria</taxon>
        <taxon>Bacillati</taxon>
        <taxon>Actinomycetota</taxon>
        <taxon>Actinomycetes</taxon>
        <taxon>Kitasatosporales</taxon>
        <taxon>Streptomycetaceae</taxon>
        <taxon>Streptomyces</taxon>
    </lineage>
</organism>
<gene>
    <name evidence="4" type="ORF">C5746_39790</name>
</gene>
<dbReference type="PANTHER" id="PTHR46889:SF5">
    <property type="entry name" value="INTEGRASE PROTEIN"/>
    <property type="match status" value="1"/>
</dbReference>
<dbReference type="InterPro" id="IPR025948">
    <property type="entry name" value="HTH-like_dom"/>
</dbReference>
<protein>
    <submittedName>
        <fullName evidence="4">IS3 family transposase</fullName>
    </submittedName>
</protein>
<dbReference type="Pfam" id="PF01527">
    <property type="entry name" value="HTH_Tnp_1"/>
    <property type="match status" value="1"/>
</dbReference>
<dbReference type="EMBL" id="CP027306">
    <property type="protein sequence ID" value="AXE82039.1"/>
    <property type="molecule type" value="Genomic_DNA"/>
</dbReference>
<dbReference type="PANTHER" id="PTHR46889">
    <property type="entry name" value="TRANSPOSASE INSF FOR INSERTION SEQUENCE IS3B-RELATED"/>
    <property type="match status" value="1"/>
</dbReference>
<reference evidence="4 5" key="1">
    <citation type="journal article" date="2018" name="Front. Microbiol.">
        <title>Genome Sequencing of Streptomyces atratus SCSIOZH16 and Activation Production of Nocardamine via Metabolic Engineering.</title>
        <authorList>
            <person name="Li Y."/>
            <person name="Zhang C."/>
            <person name="Liu C."/>
            <person name="Ju J."/>
            <person name="Ma J."/>
        </authorList>
    </citation>
    <scope>NUCLEOTIDE SEQUENCE [LARGE SCALE GENOMIC DNA]</scope>
    <source>
        <strain evidence="4 5">SCSIO_ZH16</strain>
    </source>
</reference>
<dbReference type="InterPro" id="IPR050900">
    <property type="entry name" value="Transposase_IS3/IS150/IS904"/>
</dbReference>
<dbReference type="GO" id="GO:0004803">
    <property type="term" value="F:transposase activity"/>
    <property type="evidence" value="ECO:0007669"/>
    <property type="project" value="InterPro"/>
</dbReference>
<evidence type="ECO:0000313" key="5">
    <source>
        <dbReference type="Proteomes" id="UP000252698"/>
    </source>
</evidence>
<dbReference type="GeneID" id="95524421"/>
<dbReference type="Pfam" id="PF13333">
    <property type="entry name" value="rve_2"/>
    <property type="match status" value="1"/>
</dbReference>
<proteinExistence type="predicted"/>
<dbReference type="AlphaFoldDB" id="A0A2Z5JP50"/>
<dbReference type="InterPro" id="IPR036388">
    <property type="entry name" value="WH-like_DNA-bd_sf"/>
</dbReference>
<comment type="function">
    <text evidence="1">Involved in the transposition of the insertion sequence.</text>
</comment>
<dbReference type="PROSITE" id="PS50994">
    <property type="entry name" value="INTEGRASE"/>
    <property type="match status" value="1"/>
</dbReference>
<dbReference type="InterPro" id="IPR001584">
    <property type="entry name" value="Integrase_cat-core"/>
</dbReference>
<accession>A0A2Z5JP50</accession>
<dbReference type="InterPro" id="IPR036397">
    <property type="entry name" value="RNaseH_sf"/>
</dbReference>
<feature type="domain" description="Integrase catalytic" evidence="3">
    <location>
        <begin position="236"/>
        <end position="404"/>
    </location>
</feature>
<dbReference type="Gene3D" id="1.10.10.10">
    <property type="entry name" value="Winged helix-like DNA-binding domain superfamily/Winged helix DNA-binding domain"/>
    <property type="match status" value="1"/>
</dbReference>
<dbReference type="Pfam" id="PF13276">
    <property type="entry name" value="HTH_21"/>
    <property type="match status" value="1"/>
</dbReference>
<keyword evidence="2" id="KW-0175">Coiled coil</keyword>
<dbReference type="Pfam" id="PF00665">
    <property type="entry name" value="rve"/>
    <property type="match status" value="1"/>
</dbReference>
<dbReference type="SUPFAM" id="SSF46689">
    <property type="entry name" value="Homeodomain-like"/>
    <property type="match status" value="1"/>
</dbReference>
<name>A0A2Z5JP50_STRAR</name>
<evidence type="ECO:0000313" key="4">
    <source>
        <dbReference type="EMBL" id="AXE82039.1"/>
    </source>
</evidence>
<dbReference type="Gene3D" id="3.30.420.10">
    <property type="entry name" value="Ribonuclease H-like superfamily/Ribonuclease H"/>
    <property type="match status" value="1"/>
</dbReference>
<dbReference type="KEGG" id="sata:C5746_39790"/>
<dbReference type="InterPro" id="IPR002514">
    <property type="entry name" value="Transposase_8"/>
</dbReference>
<sequence length="417" mass="47371">MARPSRYPLELRRRAVRMVAEVRGDHPTETAALQAVVEKLDIGSRETLRNWVKQHEIDAGQRPGTTTEESAQLKALKKENAELKRANEILKAAAFFLRGRARPATHTLVAFIDEHKGRFGGVESICRTLTGHDCKIAPSTYYAHKKRLETPSDRSVRDEELKERIQEVYSSNYRVYRARKIWRELNRQEHAVARCTVERLMRELGITGAVRGRKVITTITDQAAERAPDLLDRDFVASAPNRCWVADFTHVKTLSGVVYVAFVVDTFSRRIVGWSAATVKETVFVLDALEMAVWQRDRDQHPVRPGELIHHSDAGSQYTSFRLAEHLDAAGIAASIGSVGDAYDNALMESTIGLYKTELIKPRRPWKSLAQVELATAEWTDWYNHRRLHGEIGHVPPVEYEANYYMESTKPQVTTTI</sequence>
<dbReference type="Proteomes" id="UP000252698">
    <property type="component" value="Chromosome"/>
</dbReference>